<feature type="region of interest" description="Disordered" evidence="1">
    <location>
        <begin position="1"/>
        <end position="120"/>
    </location>
</feature>
<evidence type="ECO:0000313" key="3">
    <source>
        <dbReference type="EMBL" id="CAF4494747.1"/>
    </source>
</evidence>
<feature type="compositionally biased region" description="Pro residues" evidence="1">
    <location>
        <begin position="1"/>
        <end position="25"/>
    </location>
</feature>
<gene>
    <name evidence="2" type="ORF">GPM918_LOCUS43116</name>
    <name evidence="3" type="ORF">SRO942_LOCUS44519</name>
</gene>
<dbReference type="EMBL" id="CAJNOQ010038177">
    <property type="protein sequence ID" value="CAF1611628.1"/>
    <property type="molecule type" value="Genomic_DNA"/>
</dbReference>
<evidence type="ECO:0000256" key="1">
    <source>
        <dbReference type="SAM" id="MobiDB-lite"/>
    </source>
</evidence>
<name>A0A816BP30_9BILA</name>
<dbReference type="SUPFAM" id="SSF81995">
    <property type="entry name" value="beta-sandwich domain of Sec23/24"/>
    <property type="match status" value="1"/>
</dbReference>
<evidence type="ECO:0000313" key="2">
    <source>
        <dbReference type="EMBL" id="CAF1611628.1"/>
    </source>
</evidence>
<feature type="compositionally biased region" description="Basic and acidic residues" evidence="1">
    <location>
        <begin position="109"/>
        <end position="120"/>
    </location>
</feature>
<dbReference type="AlphaFoldDB" id="A0A816BP30"/>
<keyword evidence="4" id="KW-1185">Reference proteome</keyword>
<accession>A0A816BP30</accession>
<feature type="compositionally biased region" description="Acidic residues" evidence="1">
    <location>
        <begin position="88"/>
        <end position="108"/>
    </location>
</feature>
<dbReference type="Proteomes" id="UP000663829">
    <property type="component" value="Unassembled WGS sequence"/>
</dbReference>
<dbReference type="Proteomes" id="UP000681722">
    <property type="component" value="Unassembled WGS sequence"/>
</dbReference>
<organism evidence="2 4">
    <name type="scientific">Didymodactylos carnosus</name>
    <dbReference type="NCBI Taxonomy" id="1234261"/>
    <lineage>
        <taxon>Eukaryota</taxon>
        <taxon>Metazoa</taxon>
        <taxon>Spiralia</taxon>
        <taxon>Gnathifera</taxon>
        <taxon>Rotifera</taxon>
        <taxon>Eurotatoria</taxon>
        <taxon>Bdelloidea</taxon>
        <taxon>Philodinida</taxon>
        <taxon>Philodinidae</taxon>
        <taxon>Didymodactylos</taxon>
    </lineage>
</organism>
<evidence type="ECO:0000313" key="4">
    <source>
        <dbReference type="Proteomes" id="UP000663829"/>
    </source>
</evidence>
<proteinExistence type="predicted"/>
<feature type="compositionally biased region" description="Pro residues" evidence="1">
    <location>
        <begin position="66"/>
        <end position="75"/>
    </location>
</feature>
<sequence length="215" mass="24952">MMPPPTQQQPQPQPYLPPPFIPCQPPLNLSAPIQQQKQQQHSPMFPSQFPSNLTMPPSQFLAKLFQPPPPPPTPPNSIEKQKTKNEELYDPLQEDDDYPSPNDEDEDRVEIKREPTEYHEKSRGKSIGYNIKERYTIKIEPIHSIVITQIDLRRHNFLISLTTICQIIRITTTNQRSDAQYLDYKQLTQRSLDEIANEADNEDDNSEGIVTKLYY</sequence>
<comment type="caution">
    <text evidence="2">The sequence shown here is derived from an EMBL/GenBank/DDBJ whole genome shotgun (WGS) entry which is preliminary data.</text>
</comment>
<protein>
    <submittedName>
        <fullName evidence="2">Uncharacterized protein</fullName>
    </submittedName>
</protein>
<reference evidence="2" key="1">
    <citation type="submission" date="2021-02" db="EMBL/GenBank/DDBJ databases">
        <authorList>
            <person name="Nowell W R."/>
        </authorList>
    </citation>
    <scope>NUCLEOTIDE SEQUENCE</scope>
</reference>
<dbReference type="EMBL" id="CAJOBC010104953">
    <property type="protein sequence ID" value="CAF4494747.1"/>
    <property type="molecule type" value="Genomic_DNA"/>
</dbReference>
<feature type="compositionally biased region" description="Polar residues" evidence="1">
    <location>
        <begin position="48"/>
        <end position="57"/>
    </location>
</feature>